<dbReference type="GO" id="GO:0008966">
    <property type="term" value="F:phosphoglucosamine mutase activity"/>
    <property type="evidence" value="ECO:0007669"/>
    <property type="project" value="UniProtKB-UniRule"/>
</dbReference>
<sequence length="453" mass="45609">MGLRFGTDGVRGVAGTELTPELVLALGRAAARVLCPAGTGTSRRIVIARDSRRSGPLLEAAFAAGAAAEGVDVERLGVLPTPGLARVAAAEGVAAAVVSASHNPFADNGIKLFAAGGRKLEAAVEAALEAVLDEVLDDPPGEVGGLAGERLGTIVDREAAAGAYVDALVASFPPRALDGLVVVVDCANGAASAVAPAALSRLGAWVEVLADAPDGLNINAGCGSTHPEALQAAVVAAGADVGLALDGDADRVLAVDATGALVDGDQLIALFADDLRARGSLRKEAVAVTVMSNLGLRLALADRGIGVVETAVGDKHVLEALQAEDLALGGEQSGHIIFSDVAMTGDGTYTGLALVDLLARAGEPLHELAGRAMVRLPQVLRNVTVADRDGLAAASDVWATVAEVEADLGDRGRVLLRPSGTEPLVRVMVEAPTESQAADAVDRLVAAVERSLG</sequence>
<dbReference type="EC" id="5.4.2.10" evidence="6"/>
<dbReference type="InterPro" id="IPR005844">
    <property type="entry name" value="A-D-PHexomutase_a/b/a-I"/>
</dbReference>
<keyword evidence="5 6" id="KW-0413">Isomerase</keyword>
<gene>
    <name evidence="6" type="primary">glmM</name>
    <name evidence="11" type="ORF">AVDCRST_MAG20-1311</name>
</gene>
<dbReference type="Gene3D" id="3.40.120.10">
    <property type="entry name" value="Alpha-D-Glucose-1,6-Bisphosphate, subunit A, domain 3"/>
    <property type="match status" value="3"/>
</dbReference>
<dbReference type="Pfam" id="PF02880">
    <property type="entry name" value="PGM_PMM_III"/>
    <property type="match status" value="1"/>
</dbReference>
<dbReference type="GO" id="GO:0000287">
    <property type="term" value="F:magnesium ion binding"/>
    <property type="evidence" value="ECO:0007669"/>
    <property type="project" value="UniProtKB-UniRule"/>
</dbReference>
<dbReference type="InterPro" id="IPR006352">
    <property type="entry name" value="GlmM_bact"/>
</dbReference>
<comment type="function">
    <text evidence="6">Catalyzes the conversion of glucosamine-6-phosphate to glucosamine-1-phosphate.</text>
</comment>
<comment type="cofactor">
    <cofactor evidence="6">
        <name>Mg(2+)</name>
        <dbReference type="ChEBI" id="CHEBI:18420"/>
    </cofactor>
    <text evidence="6">Binds 1 Mg(2+) ion per subunit.</text>
</comment>
<comment type="PTM">
    <text evidence="6">Activated by phosphorylation.</text>
</comment>
<dbReference type="GO" id="GO:0004615">
    <property type="term" value="F:phosphomannomutase activity"/>
    <property type="evidence" value="ECO:0007669"/>
    <property type="project" value="TreeGrafter"/>
</dbReference>
<feature type="active site" description="Phosphoserine intermediate" evidence="6">
    <location>
        <position position="101"/>
    </location>
</feature>
<dbReference type="Pfam" id="PF02878">
    <property type="entry name" value="PGM_PMM_I"/>
    <property type="match status" value="1"/>
</dbReference>
<feature type="binding site" evidence="6">
    <location>
        <position position="250"/>
    </location>
    <ligand>
        <name>Mg(2+)</name>
        <dbReference type="ChEBI" id="CHEBI:18420"/>
    </ligand>
</feature>
<dbReference type="PRINTS" id="PR00509">
    <property type="entry name" value="PGMPMM"/>
</dbReference>
<keyword evidence="2 6" id="KW-0597">Phosphoprotein</keyword>
<dbReference type="InterPro" id="IPR005841">
    <property type="entry name" value="Alpha-D-phosphohexomutase_SF"/>
</dbReference>
<feature type="binding site" evidence="6">
    <location>
        <position position="248"/>
    </location>
    <ligand>
        <name>Mg(2+)</name>
        <dbReference type="ChEBI" id="CHEBI:18420"/>
    </ligand>
</feature>
<protein>
    <recommendedName>
        <fullName evidence="6">Phosphoglucosamine mutase</fullName>
        <ecNumber evidence="6">5.4.2.10</ecNumber>
    </recommendedName>
</protein>
<evidence type="ECO:0000259" key="8">
    <source>
        <dbReference type="Pfam" id="PF02878"/>
    </source>
</evidence>
<evidence type="ECO:0000256" key="1">
    <source>
        <dbReference type="ARBA" id="ARBA00010231"/>
    </source>
</evidence>
<organism evidence="11">
    <name type="scientific">uncultured Acidimicrobiales bacterium</name>
    <dbReference type="NCBI Taxonomy" id="310071"/>
    <lineage>
        <taxon>Bacteria</taxon>
        <taxon>Bacillati</taxon>
        <taxon>Actinomycetota</taxon>
        <taxon>Acidimicrobiia</taxon>
        <taxon>Acidimicrobiales</taxon>
        <taxon>environmental samples</taxon>
    </lineage>
</organism>
<dbReference type="AlphaFoldDB" id="A0A6J4HT85"/>
<comment type="catalytic activity">
    <reaction evidence="6">
        <text>alpha-D-glucosamine 1-phosphate = D-glucosamine 6-phosphate</text>
        <dbReference type="Rhea" id="RHEA:23424"/>
        <dbReference type="ChEBI" id="CHEBI:58516"/>
        <dbReference type="ChEBI" id="CHEBI:58725"/>
        <dbReference type="EC" id="5.4.2.10"/>
    </reaction>
</comment>
<dbReference type="FunFam" id="3.30.310.50:FF:000001">
    <property type="entry name" value="Phosphoglucosamine mutase"/>
    <property type="match status" value="1"/>
</dbReference>
<comment type="similarity">
    <text evidence="1 6">Belongs to the phosphohexose mutase family.</text>
</comment>
<feature type="domain" description="Alpha-D-phosphohexomutase alpha/beta/alpha" evidence="10">
    <location>
        <begin position="263"/>
        <end position="372"/>
    </location>
</feature>
<dbReference type="Pfam" id="PF00408">
    <property type="entry name" value="PGM_PMM_IV"/>
    <property type="match status" value="1"/>
</dbReference>
<dbReference type="EMBL" id="CADCSY010000058">
    <property type="protein sequence ID" value="CAA9232799.1"/>
    <property type="molecule type" value="Genomic_DNA"/>
</dbReference>
<evidence type="ECO:0000259" key="9">
    <source>
        <dbReference type="Pfam" id="PF02879"/>
    </source>
</evidence>
<dbReference type="FunFam" id="3.40.120.10:FF:000003">
    <property type="entry name" value="Phosphoglucosamine mutase"/>
    <property type="match status" value="1"/>
</dbReference>
<dbReference type="Pfam" id="PF02879">
    <property type="entry name" value="PGM_PMM_II"/>
    <property type="match status" value="1"/>
</dbReference>
<feature type="domain" description="Alpha-D-phosphohexomutase alpha/beta/alpha" evidence="8">
    <location>
        <begin position="4"/>
        <end position="133"/>
    </location>
</feature>
<dbReference type="InterPro" id="IPR005843">
    <property type="entry name" value="A-D-PHexomutase_C"/>
</dbReference>
<dbReference type="Gene3D" id="3.30.310.50">
    <property type="entry name" value="Alpha-D-phosphohexomutase, C-terminal domain"/>
    <property type="match status" value="1"/>
</dbReference>
<evidence type="ECO:0000256" key="5">
    <source>
        <dbReference type="ARBA" id="ARBA00023235"/>
    </source>
</evidence>
<dbReference type="PANTHER" id="PTHR42946">
    <property type="entry name" value="PHOSPHOHEXOSE MUTASE"/>
    <property type="match status" value="1"/>
</dbReference>
<dbReference type="InterPro" id="IPR036900">
    <property type="entry name" value="A-D-PHexomutase_C_sf"/>
</dbReference>
<evidence type="ECO:0000313" key="11">
    <source>
        <dbReference type="EMBL" id="CAA9232799.1"/>
    </source>
</evidence>
<dbReference type="PANTHER" id="PTHR42946:SF1">
    <property type="entry name" value="PHOSPHOGLUCOMUTASE (ALPHA-D-GLUCOSE-1,6-BISPHOSPHATE-DEPENDENT)"/>
    <property type="match status" value="1"/>
</dbReference>
<dbReference type="GO" id="GO:0006048">
    <property type="term" value="P:UDP-N-acetylglucosamine biosynthetic process"/>
    <property type="evidence" value="ECO:0007669"/>
    <property type="project" value="TreeGrafter"/>
</dbReference>
<name>A0A6J4HT85_9ACTN</name>
<evidence type="ECO:0000256" key="2">
    <source>
        <dbReference type="ARBA" id="ARBA00022553"/>
    </source>
</evidence>
<proteinExistence type="inferred from homology"/>
<feature type="binding site" evidence="6">
    <location>
        <position position="246"/>
    </location>
    <ligand>
        <name>Mg(2+)</name>
        <dbReference type="ChEBI" id="CHEBI:18420"/>
    </ligand>
</feature>
<dbReference type="HAMAP" id="MF_01554_B">
    <property type="entry name" value="GlmM_B"/>
    <property type="match status" value="1"/>
</dbReference>
<dbReference type="NCBIfam" id="TIGR01455">
    <property type="entry name" value="glmM"/>
    <property type="match status" value="1"/>
</dbReference>
<evidence type="ECO:0000256" key="4">
    <source>
        <dbReference type="ARBA" id="ARBA00022842"/>
    </source>
</evidence>
<evidence type="ECO:0000256" key="3">
    <source>
        <dbReference type="ARBA" id="ARBA00022723"/>
    </source>
</evidence>
<dbReference type="InterPro" id="IPR050060">
    <property type="entry name" value="Phosphoglucosamine_mutase"/>
</dbReference>
<dbReference type="GO" id="GO:0005975">
    <property type="term" value="P:carbohydrate metabolic process"/>
    <property type="evidence" value="ECO:0007669"/>
    <property type="project" value="InterPro"/>
</dbReference>
<dbReference type="InterPro" id="IPR016055">
    <property type="entry name" value="A-D-PHexomutase_a/b/a-I/II/III"/>
</dbReference>
<accession>A0A6J4HT85</accession>
<evidence type="ECO:0000259" key="10">
    <source>
        <dbReference type="Pfam" id="PF02880"/>
    </source>
</evidence>
<feature type="binding site" description="via phosphate group" evidence="6">
    <location>
        <position position="101"/>
    </location>
    <ligand>
        <name>Mg(2+)</name>
        <dbReference type="ChEBI" id="CHEBI:18420"/>
    </ligand>
</feature>
<keyword evidence="3 6" id="KW-0479">Metal-binding</keyword>
<dbReference type="SUPFAM" id="SSF55957">
    <property type="entry name" value="Phosphoglucomutase, C-terminal domain"/>
    <property type="match status" value="1"/>
</dbReference>
<dbReference type="GO" id="GO:0005829">
    <property type="term" value="C:cytosol"/>
    <property type="evidence" value="ECO:0007669"/>
    <property type="project" value="TreeGrafter"/>
</dbReference>
<dbReference type="GO" id="GO:0009252">
    <property type="term" value="P:peptidoglycan biosynthetic process"/>
    <property type="evidence" value="ECO:0007669"/>
    <property type="project" value="TreeGrafter"/>
</dbReference>
<reference evidence="11" key="1">
    <citation type="submission" date="2020-02" db="EMBL/GenBank/DDBJ databases">
        <authorList>
            <person name="Meier V. D."/>
        </authorList>
    </citation>
    <scope>NUCLEOTIDE SEQUENCE</scope>
    <source>
        <strain evidence="11">AVDCRST_MAG20</strain>
    </source>
</reference>
<dbReference type="SUPFAM" id="SSF53738">
    <property type="entry name" value="Phosphoglucomutase, first 3 domains"/>
    <property type="match status" value="3"/>
</dbReference>
<evidence type="ECO:0000259" key="7">
    <source>
        <dbReference type="Pfam" id="PF00408"/>
    </source>
</evidence>
<evidence type="ECO:0000256" key="6">
    <source>
        <dbReference type="HAMAP-Rule" id="MF_01554"/>
    </source>
</evidence>
<feature type="domain" description="Alpha-D-phosphohexomutase alpha/beta/alpha" evidence="9">
    <location>
        <begin position="163"/>
        <end position="259"/>
    </location>
</feature>
<dbReference type="InterPro" id="IPR005845">
    <property type="entry name" value="A-D-PHexomutase_a/b/a-II"/>
</dbReference>
<keyword evidence="4 6" id="KW-0460">Magnesium</keyword>
<dbReference type="InterPro" id="IPR005846">
    <property type="entry name" value="A-D-PHexomutase_a/b/a-III"/>
</dbReference>
<feature type="domain" description="Alpha-D-phosphohexomutase C-terminal" evidence="7">
    <location>
        <begin position="382"/>
        <end position="446"/>
    </location>
</feature>
<feature type="modified residue" description="Phosphoserine" evidence="6">
    <location>
        <position position="101"/>
    </location>
</feature>